<evidence type="ECO:0000259" key="1">
    <source>
        <dbReference type="Pfam" id="PF01370"/>
    </source>
</evidence>
<comment type="caution">
    <text evidence="2">The sequence shown here is derived from an EMBL/GenBank/DDBJ whole genome shotgun (WGS) entry which is preliminary data.</text>
</comment>
<proteinExistence type="predicted"/>
<dbReference type="CDD" id="cd05271">
    <property type="entry name" value="NDUFA9_like_SDR_a"/>
    <property type="match status" value="1"/>
</dbReference>
<dbReference type="PANTHER" id="PTHR12126">
    <property type="entry name" value="NADH-UBIQUINONE OXIDOREDUCTASE 39 KDA SUBUNIT-RELATED"/>
    <property type="match status" value="1"/>
</dbReference>
<dbReference type="Pfam" id="PF01370">
    <property type="entry name" value="Epimerase"/>
    <property type="match status" value="1"/>
</dbReference>
<gene>
    <name evidence="2" type="ORF">AA12717_2416</name>
</gene>
<name>A0ABQ0P8G0_9PROT</name>
<dbReference type="EMBL" id="BAQP01000182">
    <property type="protein sequence ID" value="GBQ26611.1"/>
    <property type="molecule type" value="Genomic_DNA"/>
</dbReference>
<dbReference type="SUPFAM" id="SSF51735">
    <property type="entry name" value="NAD(P)-binding Rossmann-fold domains"/>
    <property type="match status" value="1"/>
</dbReference>
<protein>
    <submittedName>
        <fullName evidence="2">NADH-ubiquinone oxidoreductase 39 kDa subunit</fullName>
    </submittedName>
</protein>
<accession>A0ABQ0P8G0</accession>
<keyword evidence="3" id="KW-1185">Reference proteome</keyword>
<sequence>MDMATRKVAAVIGGSGFLGRHVVRRLAEDGYVVRVAARRTDRAASLRPLGDVGQIVPLGASILDPDSLVPVVEGARVVVNLVGILAERGRATFQAVHVEGAEHVARLAASAGVAQLLHVSAIGAAPDSPSAYGRSKAAGEEAVLRAMPEATIVRPSILFGADDRFTNLFATLARFSPVVPVYGARTRVQPVHVADVAEGIRRLLPGGVHAGAIFEFGGPAVRTMEEIARLVVAAVGRRRLVVAVPAALAWWQAMWLERLPGKMLTRDQLAMLSRDNVATDGAPGLEQLAIRPAPMELIVPSYLGGYKIT</sequence>
<dbReference type="InterPro" id="IPR051207">
    <property type="entry name" value="ComplexI_NDUFA9_subunit"/>
</dbReference>
<feature type="domain" description="NAD-dependent epimerase/dehydratase" evidence="1">
    <location>
        <begin position="10"/>
        <end position="205"/>
    </location>
</feature>
<dbReference type="Proteomes" id="UP001060895">
    <property type="component" value="Unassembled WGS sequence"/>
</dbReference>
<evidence type="ECO:0000313" key="2">
    <source>
        <dbReference type="EMBL" id="GBQ26611.1"/>
    </source>
</evidence>
<dbReference type="Gene3D" id="3.40.50.720">
    <property type="entry name" value="NAD(P)-binding Rossmann-like Domain"/>
    <property type="match status" value="1"/>
</dbReference>
<reference evidence="2" key="1">
    <citation type="submission" date="2013-04" db="EMBL/GenBank/DDBJ databases">
        <title>The genome sequencing project of 58 acetic acid bacteria.</title>
        <authorList>
            <person name="Okamoto-Kainuma A."/>
            <person name="Ishikawa M."/>
            <person name="Umino S."/>
            <person name="Koizumi Y."/>
            <person name="Shiwa Y."/>
            <person name="Yoshikawa H."/>
            <person name="Matsutani M."/>
            <person name="Matsushita K."/>
        </authorList>
    </citation>
    <scope>NUCLEOTIDE SEQUENCE</scope>
    <source>
        <strain evidence="2">DSM 12717</strain>
    </source>
</reference>
<dbReference type="InterPro" id="IPR036291">
    <property type="entry name" value="NAD(P)-bd_dom_sf"/>
</dbReference>
<organism evidence="2 3">
    <name type="scientific">Gluconacetobacter sacchari DSM 12717</name>
    <dbReference type="NCBI Taxonomy" id="1307940"/>
    <lineage>
        <taxon>Bacteria</taxon>
        <taxon>Pseudomonadati</taxon>
        <taxon>Pseudomonadota</taxon>
        <taxon>Alphaproteobacteria</taxon>
        <taxon>Acetobacterales</taxon>
        <taxon>Acetobacteraceae</taxon>
        <taxon>Gluconacetobacter</taxon>
    </lineage>
</organism>
<dbReference type="PANTHER" id="PTHR12126:SF11">
    <property type="entry name" value="NADH DEHYDROGENASE [UBIQUINONE] 1 ALPHA SUBCOMPLEX SUBUNIT 9, MITOCHONDRIAL"/>
    <property type="match status" value="1"/>
</dbReference>
<evidence type="ECO:0000313" key="3">
    <source>
        <dbReference type="Proteomes" id="UP001060895"/>
    </source>
</evidence>
<dbReference type="InterPro" id="IPR001509">
    <property type="entry name" value="Epimerase_deHydtase"/>
</dbReference>